<dbReference type="PROSITE" id="PS50893">
    <property type="entry name" value="ABC_TRANSPORTER_2"/>
    <property type="match status" value="1"/>
</dbReference>
<dbReference type="InterPro" id="IPR003439">
    <property type="entry name" value="ABC_transporter-like_ATP-bd"/>
</dbReference>
<evidence type="ECO:0000256" key="4">
    <source>
        <dbReference type="ARBA" id="ARBA00022741"/>
    </source>
</evidence>
<evidence type="ECO:0000313" key="11">
    <source>
        <dbReference type="EMBL" id="PIS43499.1"/>
    </source>
</evidence>
<organism evidence="11 12">
    <name type="scientific">Candidatus Kaiserbacteria bacterium CG08_land_8_20_14_0_20_50_21</name>
    <dbReference type="NCBI Taxonomy" id="1974604"/>
    <lineage>
        <taxon>Bacteria</taxon>
        <taxon>Candidatus Kaiseribacteriota</taxon>
    </lineage>
</organism>
<comment type="caution">
    <text evidence="11">The sequence shown here is derived from an EMBL/GenBank/DDBJ whole genome shotgun (WGS) entry which is preliminary data.</text>
</comment>
<dbReference type="Pfam" id="PF00005">
    <property type="entry name" value="ABC_tran"/>
    <property type="match status" value="1"/>
</dbReference>
<dbReference type="SUPFAM" id="SSF52540">
    <property type="entry name" value="P-loop containing nucleoside triphosphate hydrolases"/>
    <property type="match status" value="1"/>
</dbReference>
<evidence type="ECO:0000256" key="7">
    <source>
        <dbReference type="ARBA" id="ARBA00023136"/>
    </source>
</evidence>
<feature type="transmembrane region" description="Helical" evidence="8">
    <location>
        <begin position="256"/>
        <end position="280"/>
    </location>
</feature>
<gene>
    <name evidence="11" type="ORF">COT23_00955</name>
</gene>
<evidence type="ECO:0000256" key="3">
    <source>
        <dbReference type="ARBA" id="ARBA00022692"/>
    </source>
</evidence>
<sequence>MHSEKKKPARMWPVLRAYSKVTFAYPWLLVVAIVAAITIEVAGVVAPLYLRQFIDILSGGTPSLQSVQSLFFVLLLFVAANFVGWLGQRMRMASVVRLEAKAMVDLYQNAFEYLIGHAHEFFISSFTGTLTRRVTRYARSFEQVFDNIIFNFFSTFLFAIGIIGVLSLRSVLLGAGLFVWTVVFVYLQFRMMRSLQPLRTARTEEDSRVTGFLSDAVLNHSTITAFATARYENSQFKKTIARWYAATRKVWDTDTWIFGVQGLLAIGIETTLLAGAVLLWQRGVVTVGDFVLIQVYIIGLMDRIWGIGRNMRQIYDAFADATEMLDIMELPHGIQDAPNAKPLIVTDDVITFDQVCFGYRDGSIVLNDFNLAIQPHEKIALIGSSGEGKTTIAKLLLRLYEVNNGTISIDGQDISRVTQESLRSAIAFVPQEPMLFHRSLLDNIRYGRQNATDEEVIEAAKQAHCYEFISRYVEGFKTMVGERGVKLSGGERQRVAIARAILKDAPILVLDEATSSLDSESERLIQDALLLLMEGKTVIVIAHRLSTVMHMDRLIVMEQGAVVLSGTHDELLAHESNLYKKLWEIQAGGFIHAD</sequence>
<dbReference type="GO" id="GO:0015421">
    <property type="term" value="F:ABC-type oligopeptide transporter activity"/>
    <property type="evidence" value="ECO:0007669"/>
    <property type="project" value="TreeGrafter"/>
</dbReference>
<keyword evidence="4" id="KW-0547">Nucleotide-binding</keyword>
<keyword evidence="7 8" id="KW-0472">Membrane</keyword>
<dbReference type="InterPro" id="IPR017871">
    <property type="entry name" value="ABC_transporter-like_CS"/>
</dbReference>
<evidence type="ECO:0000256" key="2">
    <source>
        <dbReference type="ARBA" id="ARBA00022448"/>
    </source>
</evidence>
<keyword evidence="3 8" id="KW-0812">Transmembrane</keyword>
<dbReference type="GO" id="GO:0005524">
    <property type="term" value="F:ATP binding"/>
    <property type="evidence" value="ECO:0007669"/>
    <property type="project" value="UniProtKB-KW"/>
</dbReference>
<comment type="subcellular location">
    <subcellularLocation>
        <location evidence="1">Cell membrane</location>
        <topology evidence="1">Multi-pass membrane protein</topology>
    </subcellularLocation>
</comment>
<proteinExistence type="predicted"/>
<feature type="domain" description="ABC transmembrane type-1" evidence="10">
    <location>
        <begin position="30"/>
        <end position="316"/>
    </location>
</feature>
<feature type="transmembrane region" description="Helical" evidence="8">
    <location>
        <begin position="144"/>
        <end position="165"/>
    </location>
</feature>
<dbReference type="PANTHER" id="PTHR43394:SF1">
    <property type="entry name" value="ATP-BINDING CASSETTE SUB-FAMILY B MEMBER 10, MITOCHONDRIAL"/>
    <property type="match status" value="1"/>
</dbReference>
<dbReference type="PANTHER" id="PTHR43394">
    <property type="entry name" value="ATP-DEPENDENT PERMEASE MDL1, MITOCHONDRIAL"/>
    <property type="match status" value="1"/>
</dbReference>
<dbReference type="PROSITE" id="PS50929">
    <property type="entry name" value="ABC_TM1F"/>
    <property type="match status" value="1"/>
</dbReference>
<feature type="transmembrane region" description="Helical" evidence="8">
    <location>
        <begin position="171"/>
        <end position="189"/>
    </location>
</feature>
<dbReference type="Gene3D" id="1.20.1560.10">
    <property type="entry name" value="ABC transporter type 1, transmembrane domain"/>
    <property type="match status" value="1"/>
</dbReference>
<evidence type="ECO:0000256" key="8">
    <source>
        <dbReference type="SAM" id="Phobius"/>
    </source>
</evidence>
<dbReference type="AlphaFoldDB" id="A0A2H0YYW2"/>
<feature type="transmembrane region" description="Helical" evidence="8">
    <location>
        <begin position="286"/>
        <end position="305"/>
    </location>
</feature>
<keyword evidence="5" id="KW-0067">ATP-binding</keyword>
<evidence type="ECO:0000259" key="9">
    <source>
        <dbReference type="PROSITE" id="PS50893"/>
    </source>
</evidence>
<dbReference type="InterPro" id="IPR039421">
    <property type="entry name" value="Type_1_exporter"/>
</dbReference>
<dbReference type="InterPro" id="IPR011527">
    <property type="entry name" value="ABC1_TM_dom"/>
</dbReference>
<evidence type="ECO:0008006" key="13">
    <source>
        <dbReference type="Google" id="ProtNLM"/>
    </source>
</evidence>
<evidence type="ECO:0000313" key="12">
    <source>
        <dbReference type="Proteomes" id="UP000228687"/>
    </source>
</evidence>
<keyword evidence="2" id="KW-0813">Transport</keyword>
<accession>A0A2H0YYW2</accession>
<feature type="domain" description="ABC transporter" evidence="9">
    <location>
        <begin position="344"/>
        <end position="584"/>
    </location>
</feature>
<dbReference type="SMART" id="SM00382">
    <property type="entry name" value="AAA"/>
    <property type="match status" value="1"/>
</dbReference>
<feature type="transmembrane region" description="Helical" evidence="8">
    <location>
        <begin position="21"/>
        <end position="50"/>
    </location>
</feature>
<name>A0A2H0YYW2_9BACT</name>
<evidence type="ECO:0000256" key="6">
    <source>
        <dbReference type="ARBA" id="ARBA00022989"/>
    </source>
</evidence>
<dbReference type="Gene3D" id="3.40.50.300">
    <property type="entry name" value="P-loop containing nucleotide triphosphate hydrolases"/>
    <property type="match status" value="1"/>
</dbReference>
<dbReference type="GO" id="GO:0016887">
    <property type="term" value="F:ATP hydrolysis activity"/>
    <property type="evidence" value="ECO:0007669"/>
    <property type="project" value="InterPro"/>
</dbReference>
<evidence type="ECO:0000259" key="10">
    <source>
        <dbReference type="PROSITE" id="PS50929"/>
    </source>
</evidence>
<dbReference type="InterPro" id="IPR027417">
    <property type="entry name" value="P-loop_NTPase"/>
</dbReference>
<dbReference type="EMBL" id="PEXT01000018">
    <property type="protein sequence ID" value="PIS43499.1"/>
    <property type="molecule type" value="Genomic_DNA"/>
</dbReference>
<dbReference type="PROSITE" id="PS00211">
    <property type="entry name" value="ABC_TRANSPORTER_1"/>
    <property type="match status" value="1"/>
</dbReference>
<protein>
    <recommendedName>
        <fullName evidence="13">ABC transporter ATP-binding protein</fullName>
    </recommendedName>
</protein>
<evidence type="ECO:0000256" key="5">
    <source>
        <dbReference type="ARBA" id="ARBA00022840"/>
    </source>
</evidence>
<dbReference type="InterPro" id="IPR003593">
    <property type="entry name" value="AAA+_ATPase"/>
</dbReference>
<dbReference type="InterPro" id="IPR036640">
    <property type="entry name" value="ABC1_TM_sf"/>
</dbReference>
<dbReference type="Pfam" id="PF00664">
    <property type="entry name" value="ABC_membrane"/>
    <property type="match status" value="1"/>
</dbReference>
<dbReference type="Proteomes" id="UP000228687">
    <property type="component" value="Unassembled WGS sequence"/>
</dbReference>
<reference evidence="12" key="1">
    <citation type="submission" date="2017-09" db="EMBL/GenBank/DDBJ databases">
        <title>Depth-based differentiation of microbial function through sediment-hosted aquifers and enrichment of novel symbionts in the deep terrestrial subsurface.</title>
        <authorList>
            <person name="Probst A.J."/>
            <person name="Ladd B."/>
            <person name="Jarett J.K."/>
            <person name="Geller-Mcgrath D.E."/>
            <person name="Sieber C.M.K."/>
            <person name="Emerson J.B."/>
            <person name="Anantharaman K."/>
            <person name="Thomas B.C."/>
            <person name="Malmstrom R."/>
            <person name="Stieglmeier M."/>
            <person name="Klingl A."/>
            <person name="Woyke T."/>
            <person name="Ryan C.M."/>
            <person name="Banfield J.F."/>
        </authorList>
    </citation>
    <scope>NUCLEOTIDE SEQUENCE [LARGE SCALE GENOMIC DNA]</scope>
</reference>
<feature type="transmembrane region" description="Helical" evidence="8">
    <location>
        <begin position="70"/>
        <end position="87"/>
    </location>
</feature>
<keyword evidence="6 8" id="KW-1133">Transmembrane helix</keyword>
<evidence type="ECO:0000256" key="1">
    <source>
        <dbReference type="ARBA" id="ARBA00004651"/>
    </source>
</evidence>
<dbReference type="SUPFAM" id="SSF90123">
    <property type="entry name" value="ABC transporter transmembrane region"/>
    <property type="match status" value="1"/>
</dbReference>
<dbReference type="FunFam" id="3.40.50.300:FF:000287">
    <property type="entry name" value="Multidrug ABC transporter ATP-binding protein"/>
    <property type="match status" value="1"/>
</dbReference>
<dbReference type="GO" id="GO:0005886">
    <property type="term" value="C:plasma membrane"/>
    <property type="evidence" value="ECO:0007669"/>
    <property type="project" value="UniProtKB-SubCell"/>
</dbReference>